<protein>
    <recommendedName>
        <fullName evidence="1">DUF7674 domain-containing protein</fullName>
    </recommendedName>
</protein>
<dbReference type="OrthoDB" id="2085591at2"/>
<dbReference type="RefSeq" id="WP_092564510.1">
    <property type="nucleotide sequence ID" value="NZ_FOYZ01000040.1"/>
</dbReference>
<dbReference type="InterPro" id="IPR056091">
    <property type="entry name" value="DUF7674"/>
</dbReference>
<dbReference type="AlphaFoldDB" id="A0A1I6M3E0"/>
<evidence type="ECO:0000313" key="2">
    <source>
        <dbReference type="EMBL" id="SFS10200.1"/>
    </source>
</evidence>
<feature type="domain" description="DUF7674" evidence="1">
    <location>
        <begin position="8"/>
        <end position="116"/>
    </location>
</feature>
<organism evidence="2 3">
    <name type="scientific">Anaeromicropila populeti</name>
    <dbReference type="NCBI Taxonomy" id="37658"/>
    <lineage>
        <taxon>Bacteria</taxon>
        <taxon>Bacillati</taxon>
        <taxon>Bacillota</taxon>
        <taxon>Clostridia</taxon>
        <taxon>Lachnospirales</taxon>
        <taxon>Lachnospiraceae</taxon>
        <taxon>Anaeromicropila</taxon>
    </lineage>
</organism>
<dbReference type="Pfam" id="PF24722">
    <property type="entry name" value="DUF7674"/>
    <property type="match status" value="1"/>
</dbReference>
<keyword evidence="3" id="KW-1185">Reference proteome</keyword>
<sequence>MTINNIFEIFISKFPQLNEDINKNLKDNMVDTNDGIYVLWGMGVMPCVNKIIDNIENYEDLISSIFDFFEEMANGDDEELKDLLMYSTLETLGDDEKRLNISRQFMKNETKLLSEKVET</sequence>
<name>A0A1I6M3E0_9FIRM</name>
<evidence type="ECO:0000259" key="1">
    <source>
        <dbReference type="Pfam" id="PF24722"/>
    </source>
</evidence>
<dbReference type="Proteomes" id="UP000199659">
    <property type="component" value="Unassembled WGS sequence"/>
</dbReference>
<proteinExistence type="predicted"/>
<evidence type="ECO:0000313" key="3">
    <source>
        <dbReference type="Proteomes" id="UP000199659"/>
    </source>
</evidence>
<gene>
    <name evidence="2" type="ORF">SAMN05661086_03769</name>
</gene>
<accession>A0A1I6M3E0</accession>
<reference evidence="2 3" key="1">
    <citation type="submission" date="2016-10" db="EMBL/GenBank/DDBJ databases">
        <authorList>
            <person name="de Groot N.N."/>
        </authorList>
    </citation>
    <scope>NUCLEOTIDE SEQUENCE [LARGE SCALE GENOMIC DNA]</scope>
    <source>
        <strain evidence="2 3">743A</strain>
    </source>
</reference>
<dbReference type="EMBL" id="FOYZ01000040">
    <property type="protein sequence ID" value="SFS10200.1"/>
    <property type="molecule type" value="Genomic_DNA"/>
</dbReference>